<protein>
    <submittedName>
        <fullName evidence="2">Uncharacterized protein</fullName>
    </submittedName>
</protein>
<evidence type="ECO:0000313" key="3">
    <source>
        <dbReference type="Proteomes" id="UP000593564"/>
    </source>
</evidence>
<sequence>MHGEPRESKCGQSLSTHTYRLRIKYLNLKSAKGEEYARSHPPPECDLEKWKNLIEGKWNDTNWLLKNKKNQTIANGGQLPELPRVYKSTHFNDVTKQWISSECEKNYDNMIKIQAEHCFQPSVVPTTPEELSVKLLKPRSGYVKGLGLRPSFSVRTTSASTYIDYVRHLQMEIQEQNEEIQSQKEEITTQKHEIQAQKEEIQAQNNVIGKMNESIVEHLDMTSSIMEFLKKQGSVGVALTIILDRPTHMHTKTMRCIHDGRHTTTHPPYGSWKR</sequence>
<accession>A0A7J7G4I1</accession>
<proteinExistence type="predicted"/>
<evidence type="ECO:0000313" key="2">
    <source>
        <dbReference type="EMBL" id="KAF5934176.1"/>
    </source>
</evidence>
<comment type="caution">
    <text evidence="2">The sequence shown here is derived from an EMBL/GenBank/DDBJ whole genome shotgun (WGS) entry which is preliminary data.</text>
</comment>
<keyword evidence="1" id="KW-0175">Coiled coil</keyword>
<reference evidence="2 3" key="2">
    <citation type="submission" date="2020-07" db="EMBL/GenBank/DDBJ databases">
        <title>Genome assembly of wild tea tree DASZ reveals pedigree and selection history of tea varieties.</title>
        <authorList>
            <person name="Zhang W."/>
        </authorList>
    </citation>
    <scope>NUCLEOTIDE SEQUENCE [LARGE SCALE GENOMIC DNA]</scope>
    <source>
        <strain evidence="3">cv. G240</strain>
        <tissue evidence="2">Leaf</tissue>
    </source>
</reference>
<evidence type="ECO:0000256" key="1">
    <source>
        <dbReference type="SAM" id="Coils"/>
    </source>
</evidence>
<name>A0A7J7G4I1_CAMSI</name>
<dbReference type="Proteomes" id="UP000593564">
    <property type="component" value="Unassembled WGS sequence"/>
</dbReference>
<reference evidence="3" key="1">
    <citation type="journal article" date="2020" name="Nat. Commun.">
        <title>Genome assembly of wild tea tree DASZ reveals pedigree and selection history of tea varieties.</title>
        <authorList>
            <person name="Zhang W."/>
            <person name="Zhang Y."/>
            <person name="Qiu H."/>
            <person name="Guo Y."/>
            <person name="Wan H."/>
            <person name="Zhang X."/>
            <person name="Scossa F."/>
            <person name="Alseekh S."/>
            <person name="Zhang Q."/>
            <person name="Wang P."/>
            <person name="Xu L."/>
            <person name="Schmidt M.H."/>
            <person name="Jia X."/>
            <person name="Li D."/>
            <person name="Zhu A."/>
            <person name="Guo F."/>
            <person name="Chen W."/>
            <person name="Ni D."/>
            <person name="Usadel B."/>
            <person name="Fernie A.R."/>
            <person name="Wen W."/>
        </authorList>
    </citation>
    <scope>NUCLEOTIDE SEQUENCE [LARGE SCALE GENOMIC DNA]</scope>
    <source>
        <strain evidence="3">cv. G240</strain>
    </source>
</reference>
<feature type="coiled-coil region" evidence="1">
    <location>
        <begin position="166"/>
        <end position="204"/>
    </location>
</feature>
<gene>
    <name evidence="2" type="ORF">HYC85_030347</name>
</gene>
<dbReference type="AlphaFoldDB" id="A0A7J7G4I1"/>
<keyword evidence="3" id="KW-1185">Reference proteome</keyword>
<organism evidence="2 3">
    <name type="scientific">Camellia sinensis</name>
    <name type="common">Tea plant</name>
    <name type="synonym">Thea sinensis</name>
    <dbReference type="NCBI Taxonomy" id="4442"/>
    <lineage>
        <taxon>Eukaryota</taxon>
        <taxon>Viridiplantae</taxon>
        <taxon>Streptophyta</taxon>
        <taxon>Embryophyta</taxon>
        <taxon>Tracheophyta</taxon>
        <taxon>Spermatophyta</taxon>
        <taxon>Magnoliopsida</taxon>
        <taxon>eudicotyledons</taxon>
        <taxon>Gunneridae</taxon>
        <taxon>Pentapetalae</taxon>
        <taxon>asterids</taxon>
        <taxon>Ericales</taxon>
        <taxon>Theaceae</taxon>
        <taxon>Camellia</taxon>
    </lineage>
</organism>
<dbReference type="EMBL" id="JACBKZ010000014">
    <property type="protein sequence ID" value="KAF5934176.1"/>
    <property type="molecule type" value="Genomic_DNA"/>
</dbReference>